<keyword evidence="5" id="KW-0539">Nucleus</keyword>
<organism evidence="8 9">
    <name type="scientific">Nelumbo nucifera</name>
    <name type="common">Sacred lotus</name>
    <dbReference type="NCBI Taxonomy" id="4432"/>
    <lineage>
        <taxon>Eukaryota</taxon>
        <taxon>Viridiplantae</taxon>
        <taxon>Streptophyta</taxon>
        <taxon>Embryophyta</taxon>
        <taxon>Tracheophyta</taxon>
        <taxon>Spermatophyta</taxon>
        <taxon>Magnoliopsida</taxon>
        <taxon>Proteales</taxon>
        <taxon>Nelumbonaceae</taxon>
        <taxon>Nelumbo</taxon>
    </lineage>
</organism>
<dbReference type="CDD" id="cd10017">
    <property type="entry name" value="B3_DNA"/>
    <property type="match status" value="2"/>
</dbReference>
<evidence type="ECO:0000256" key="6">
    <source>
        <dbReference type="SAM" id="MobiDB-lite"/>
    </source>
</evidence>
<evidence type="ECO:0000256" key="1">
    <source>
        <dbReference type="ARBA" id="ARBA00004123"/>
    </source>
</evidence>
<dbReference type="PANTHER" id="PTHR31391:SF155">
    <property type="entry name" value="B3 DOMAIN-CONTAINING PROTEIN OS11G0197600"/>
    <property type="match status" value="1"/>
</dbReference>
<keyword evidence="4" id="KW-0804">Transcription</keyword>
<feature type="domain" description="TF-B3" evidence="7">
    <location>
        <begin position="13"/>
        <end position="106"/>
    </location>
</feature>
<dbReference type="AlphaFoldDB" id="A0A1U8AE31"/>
<dbReference type="STRING" id="4432.A0A1U8AE31"/>
<dbReference type="OMA" id="ACTEICN"/>
<evidence type="ECO:0000313" key="9">
    <source>
        <dbReference type="RefSeq" id="XP_010263792.1"/>
    </source>
</evidence>
<evidence type="ECO:0000313" key="8">
    <source>
        <dbReference type="Proteomes" id="UP000189703"/>
    </source>
</evidence>
<proteinExistence type="predicted"/>
<dbReference type="InterPro" id="IPR003340">
    <property type="entry name" value="B3_DNA-bd"/>
</dbReference>
<dbReference type="SMART" id="SM01019">
    <property type="entry name" value="B3"/>
    <property type="match status" value="2"/>
</dbReference>
<evidence type="ECO:0000256" key="4">
    <source>
        <dbReference type="ARBA" id="ARBA00023163"/>
    </source>
</evidence>
<dbReference type="InterPro" id="IPR015300">
    <property type="entry name" value="DNA-bd_pseudobarrel_sf"/>
</dbReference>
<accession>A0A1U8AE31</accession>
<dbReference type="KEGG" id="nnu:104601970"/>
<evidence type="ECO:0000256" key="2">
    <source>
        <dbReference type="ARBA" id="ARBA00023015"/>
    </source>
</evidence>
<protein>
    <submittedName>
        <fullName evidence="9">B3 domain-containing protein Os11g0197600-like isoform X1</fullName>
    </submittedName>
</protein>
<evidence type="ECO:0000256" key="5">
    <source>
        <dbReference type="ARBA" id="ARBA00023242"/>
    </source>
</evidence>
<dbReference type="InterPro" id="IPR044837">
    <property type="entry name" value="REM16-like"/>
</dbReference>
<keyword evidence="2" id="KW-0805">Transcription regulation</keyword>
<dbReference type="eggNOG" id="ENOG502QSIS">
    <property type="taxonomic scope" value="Eukaryota"/>
</dbReference>
<name>A0A1U8AE31_NELNU</name>
<comment type="subcellular location">
    <subcellularLocation>
        <location evidence="1">Nucleus</location>
    </subcellularLocation>
</comment>
<dbReference type="Proteomes" id="UP000189703">
    <property type="component" value="Unplaced"/>
</dbReference>
<dbReference type="PROSITE" id="PS50863">
    <property type="entry name" value="B3"/>
    <property type="match status" value="2"/>
</dbReference>
<keyword evidence="3" id="KW-0238">DNA-binding</keyword>
<gene>
    <name evidence="9" type="primary">LOC104601970</name>
</gene>
<sequence length="526" mass="58955">MAGNKGCCPERRPHFFKVFLPELNSERLQIPLGFLKHLKGQTSGTAYLTGPGKNVWRVDLVRRREGLYFEHGWEVFLSDHSSQFGDFFVFRYDGNLHFTVQIFDQSGCIKEATFRAKCNQDQDNKDVVKNNGKKRRQNEELPPAASSDEVCAVSRKRIKGSSHEVDSVCTMNKRAAEPLNESVKSALKKKAHKKKDGEDAVKHSLVETLASPHGSKKQTPCRAGLHYSSSLNDSHKVSKYHQRTVLDACSDEVCAVPRKGIRGSSHEVDSVCTINNRAAEPHDESAKSALKKKAHRKEDDAVKNSLLESLDGPHGGNKHTPCPVGLHHSVSQNGSHNVRKYYQRTVSPSSKKIHAGSSKGDQIKFLHLNYSNTKKAIRSRESITTNASGYLVSQRRDVSIEERKRALEAADAFKTKNPAVVMVMRAYHVCTGFYLGLPNDFVNDWLPQESQEMILWDPNGKPWPVKYINRGGLSGGWGTFVRHNNLEIDDVCVLELIKPNEMQSDNKRENMGLGRFLSNILPTVDS</sequence>
<dbReference type="GO" id="GO:0003677">
    <property type="term" value="F:DNA binding"/>
    <property type="evidence" value="ECO:0007669"/>
    <property type="project" value="UniProtKB-KW"/>
</dbReference>
<dbReference type="GO" id="GO:0005634">
    <property type="term" value="C:nucleus"/>
    <property type="evidence" value="ECO:0007669"/>
    <property type="project" value="UniProtKB-SubCell"/>
</dbReference>
<feature type="region of interest" description="Disordered" evidence="6">
    <location>
        <begin position="279"/>
        <end position="301"/>
    </location>
</feature>
<dbReference type="PANTHER" id="PTHR31391">
    <property type="entry name" value="B3 DOMAIN-CONTAINING PROTEIN OS11G0197600-RELATED"/>
    <property type="match status" value="1"/>
</dbReference>
<dbReference type="RefSeq" id="XP_010263792.1">
    <property type="nucleotide sequence ID" value="XM_010265490.2"/>
</dbReference>
<keyword evidence="8" id="KW-1185">Reference proteome</keyword>
<dbReference type="Pfam" id="PF02362">
    <property type="entry name" value="B3"/>
    <property type="match status" value="2"/>
</dbReference>
<reference evidence="9" key="1">
    <citation type="submission" date="2025-08" db="UniProtKB">
        <authorList>
            <consortium name="RefSeq"/>
        </authorList>
    </citation>
    <scope>IDENTIFICATION</scope>
</reference>
<feature type="domain" description="TF-B3" evidence="7">
    <location>
        <begin position="420"/>
        <end position="510"/>
    </location>
</feature>
<dbReference type="SUPFAM" id="SSF101936">
    <property type="entry name" value="DNA-binding pseudobarrel domain"/>
    <property type="match status" value="2"/>
</dbReference>
<dbReference type="GeneID" id="104601970"/>
<feature type="region of interest" description="Disordered" evidence="6">
    <location>
        <begin position="180"/>
        <end position="200"/>
    </location>
</feature>
<dbReference type="Gene3D" id="2.40.330.10">
    <property type="entry name" value="DNA-binding pseudobarrel domain"/>
    <property type="match status" value="2"/>
</dbReference>
<dbReference type="InParanoid" id="A0A1U8AE31"/>
<evidence type="ECO:0000256" key="3">
    <source>
        <dbReference type="ARBA" id="ARBA00023125"/>
    </source>
</evidence>
<feature type="region of interest" description="Disordered" evidence="6">
    <location>
        <begin position="124"/>
        <end position="148"/>
    </location>
</feature>
<dbReference type="OrthoDB" id="590488at2759"/>
<evidence type="ECO:0000259" key="7">
    <source>
        <dbReference type="PROSITE" id="PS50863"/>
    </source>
</evidence>